<dbReference type="EMBL" id="HBKN01046532">
    <property type="protein sequence ID" value="CAE2336254.1"/>
    <property type="molecule type" value="Transcribed_RNA"/>
</dbReference>
<evidence type="ECO:0008006" key="3">
    <source>
        <dbReference type="Google" id="ProtNLM"/>
    </source>
</evidence>
<evidence type="ECO:0000256" key="1">
    <source>
        <dbReference type="SAM" id="SignalP"/>
    </source>
</evidence>
<proteinExistence type="predicted"/>
<protein>
    <recommendedName>
        <fullName evidence="3">AB hydrolase-1 domain-containing protein</fullName>
    </recommendedName>
</protein>
<organism evidence="2">
    <name type="scientific">Guillardia theta</name>
    <name type="common">Cryptophyte</name>
    <name type="synonym">Cryptomonas phi</name>
    <dbReference type="NCBI Taxonomy" id="55529"/>
    <lineage>
        <taxon>Eukaryota</taxon>
        <taxon>Cryptophyceae</taxon>
        <taxon>Pyrenomonadales</taxon>
        <taxon>Geminigeraceae</taxon>
        <taxon>Guillardia</taxon>
    </lineage>
</organism>
<evidence type="ECO:0000313" key="2">
    <source>
        <dbReference type="EMBL" id="CAE2336254.1"/>
    </source>
</evidence>
<sequence>MLGKPGIIPADAPLLLLILLLLALPVPPCEAFMARSLAGLSRFASQVLQRSSHFLHSRTRTVMSARDPRQDGMRGSLFQYAPQLQAFESGPGDAEKKLIMIGGLSDGLLPCWYVPSLGQAASEEGWSMVQPILRSSYNMWGFGSLERDVEDLSALLDFLAREREGKKFAICGPPTGCQTACHYMRSRENLPQHNISHIILQAGVSDRELEDADALAKQQENLQAARQLARQSGGGDEFLPRSACWAPVTAQRFLDLNDVGGKDDYFSSDLSEDELARRFGGFYSTTDVMIAYSSKDEYVPSTVNKQELVERIARAMRGEGGKARVVPLVVPNANHALSPLPEDPESASAEKFFVAQVREFLRDSK</sequence>
<gene>
    <name evidence="2" type="ORF">GTHE00462_LOCUS36343</name>
</gene>
<accession>A0A7S4PJH8</accession>
<keyword evidence="1" id="KW-0732">Signal</keyword>
<dbReference type="AlphaFoldDB" id="A0A7S4PJH8"/>
<dbReference type="SUPFAM" id="SSF53474">
    <property type="entry name" value="alpha/beta-Hydrolases"/>
    <property type="match status" value="1"/>
</dbReference>
<dbReference type="Gene3D" id="3.40.50.1820">
    <property type="entry name" value="alpha/beta hydrolase"/>
    <property type="match status" value="1"/>
</dbReference>
<feature type="signal peptide" evidence="1">
    <location>
        <begin position="1"/>
        <end position="31"/>
    </location>
</feature>
<reference evidence="2" key="1">
    <citation type="submission" date="2021-01" db="EMBL/GenBank/DDBJ databases">
        <authorList>
            <person name="Corre E."/>
            <person name="Pelletier E."/>
            <person name="Niang G."/>
            <person name="Scheremetjew M."/>
            <person name="Finn R."/>
            <person name="Kale V."/>
            <person name="Holt S."/>
            <person name="Cochrane G."/>
            <person name="Meng A."/>
            <person name="Brown T."/>
            <person name="Cohen L."/>
        </authorList>
    </citation>
    <scope>NUCLEOTIDE SEQUENCE</scope>
    <source>
        <strain evidence="2">CCMP 2712</strain>
    </source>
</reference>
<dbReference type="PANTHER" id="PTHR31591">
    <property type="entry name" value="UPF0613 PROTEIN PB24D3.06C"/>
    <property type="match status" value="1"/>
</dbReference>
<feature type="chain" id="PRO_5030936225" description="AB hydrolase-1 domain-containing protein" evidence="1">
    <location>
        <begin position="32"/>
        <end position="365"/>
    </location>
</feature>
<dbReference type="InterPro" id="IPR013744">
    <property type="entry name" value="SidJ"/>
</dbReference>
<dbReference type="InterPro" id="IPR029058">
    <property type="entry name" value="AB_hydrolase_fold"/>
</dbReference>
<dbReference type="PANTHER" id="PTHR31591:SF1">
    <property type="entry name" value="UPF0613 PROTEIN PB24D3.06C"/>
    <property type="match status" value="1"/>
</dbReference>
<dbReference type="Pfam" id="PF08538">
    <property type="entry name" value="DUF1749"/>
    <property type="match status" value="1"/>
</dbReference>
<name>A0A7S4PJH8_GUITH</name>